<dbReference type="PROSITE" id="PS50110">
    <property type="entry name" value="RESPONSE_REGULATORY"/>
    <property type="match status" value="1"/>
</dbReference>
<protein>
    <recommendedName>
        <fullName evidence="1">Response regulatory domain-containing protein</fullName>
    </recommendedName>
</protein>
<feature type="domain" description="Response regulatory" evidence="1">
    <location>
        <begin position="1"/>
        <end position="61"/>
    </location>
</feature>
<reference evidence="2" key="1">
    <citation type="journal article" date="2015" name="Nature">
        <title>Complex archaea that bridge the gap between prokaryotes and eukaryotes.</title>
        <authorList>
            <person name="Spang A."/>
            <person name="Saw J.H."/>
            <person name="Jorgensen S.L."/>
            <person name="Zaremba-Niedzwiedzka K."/>
            <person name="Martijn J."/>
            <person name="Lind A.E."/>
            <person name="van Eijk R."/>
            <person name="Schleper C."/>
            <person name="Guy L."/>
            <person name="Ettema T.J."/>
        </authorList>
    </citation>
    <scope>NUCLEOTIDE SEQUENCE</scope>
</reference>
<comment type="caution">
    <text evidence="2">The sequence shown here is derived from an EMBL/GenBank/DDBJ whole genome shotgun (WGS) entry which is preliminary data.</text>
</comment>
<accession>A0A0F8X8U5</accession>
<dbReference type="SUPFAM" id="SSF52172">
    <property type="entry name" value="CheY-like"/>
    <property type="match status" value="1"/>
</dbReference>
<dbReference type="AlphaFoldDB" id="A0A0F8X8U5"/>
<dbReference type="EMBL" id="LAZR01060507">
    <property type="protein sequence ID" value="KKK65537.1"/>
    <property type="molecule type" value="Genomic_DNA"/>
</dbReference>
<evidence type="ECO:0000259" key="1">
    <source>
        <dbReference type="PROSITE" id="PS50110"/>
    </source>
</evidence>
<dbReference type="Gene3D" id="3.40.50.2300">
    <property type="match status" value="1"/>
</dbReference>
<dbReference type="GO" id="GO:0000160">
    <property type="term" value="P:phosphorelay signal transduction system"/>
    <property type="evidence" value="ECO:0007669"/>
    <property type="project" value="InterPro"/>
</dbReference>
<gene>
    <name evidence="2" type="ORF">LCGC14_2973150</name>
</gene>
<dbReference type="InterPro" id="IPR011006">
    <property type="entry name" value="CheY-like_superfamily"/>
</dbReference>
<sequence length="67" mass="7576">NMGASELLPWIKKNHPEISVIIVSGFGDNDSLKEIMREDSDRYAKKPLTPQKMIGVINSLGRNQEQH</sequence>
<feature type="non-terminal residue" evidence="2">
    <location>
        <position position="1"/>
    </location>
</feature>
<evidence type="ECO:0000313" key="2">
    <source>
        <dbReference type="EMBL" id="KKK65537.1"/>
    </source>
</evidence>
<organism evidence="2">
    <name type="scientific">marine sediment metagenome</name>
    <dbReference type="NCBI Taxonomy" id="412755"/>
    <lineage>
        <taxon>unclassified sequences</taxon>
        <taxon>metagenomes</taxon>
        <taxon>ecological metagenomes</taxon>
    </lineage>
</organism>
<proteinExistence type="predicted"/>
<dbReference type="InterPro" id="IPR001789">
    <property type="entry name" value="Sig_transdc_resp-reg_receiver"/>
</dbReference>
<name>A0A0F8X8U5_9ZZZZ</name>